<proteinExistence type="predicted"/>
<dbReference type="EMBL" id="DSZT01000036">
    <property type="protein sequence ID" value="HGU41507.1"/>
    <property type="molecule type" value="Genomic_DNA"/>
</dbReference>
<dbReference type="NCBIfam" id="NF042963">
    <property type="entry name" value="DUF1156_antiphage"/>
    <property type="match status" value="1"/>
</dbReference>
<dbReference type="EMBL" id="DTBH01000180">
    <property type="protein sequence ID" value="HGQ77979.1"/>
    <property type="molecule type" value="Genomic_DNA"/>
</dbReference>
<organism evidence="3">
    <name type="scientific">Fervidobacterium pennivorans</name>
    <dbReference type="NCBI Taxonomy" id="93466"/>
    <lineage>
        <taxon>Bacteria</taxon>
        <taxon>Thermotogati</taxon>
        <taxon>Thermotogota</taxon>
        <taxon>Thermotogae</taxon>
        <taxon>Thermotogales</taxon>
        <taxon>Fervidobacteriaceae</taxon>
        <taxon>Fervidobacterium</taxon>
    </lineage>
</organism>
<accession>A0A7C4VVC9</accession>
<sequence length="980" mass="113743">MMDFDKSFIEVQFPVSKISKESYKERKAGAGQTLTELGKWWGRKPLILVRAALLGLLLPAGKDSKKDMEMFLKLLSMDEQGLLLRKKDSIPIEKVYEHLTPSERKEYIEIGENGKLMYKKNLKKEDREYLQRLVFNRLTYDEKLTYCMRPEELENLPPETWREINEYFGTNATTLQEFVQQIGVKRFGKTLQVGDCFCGGGSIPFEAARIGLDVYASDLNPIATLLTWSALELLLNSSEEELNQLEDFLEKIYNLADAQITEWGIEHNEQGDRADAYIYCNEVVCPECGWRVPLSPSWIIIVDTKTVVLLDENQDEKAFNIEIKSNASKDEIEQVEKLVTIKDGEMWCPHCKTTTPISVLRGDRILEDGTVQYGLRKWEAHEFIPRPDDVFQERLICIRYIKQNQKDRYYTAPTKEDLKREEKVIELLKERFAHWQERGYIPSSRIEEGDKTTEILRERGWTHWHQLFNPRQLLVHGLLMELVDKHAKSQKEKVVGLLALNRCLDWNSKLSRWNQSRSTVSQTFYNQALNTLYRYATRGLVYLKSVWFIDFSNKKTQVKQGSLFSDLLKDSPKQGRFKVELLDAREVSEVCDFWITDPPYADAVNYHELSEFFLAWDKKMLRTIFPGWYTDSKRALAVRGRGRTFNESMVEIYRRLAQNMPDNGLQIVMFTHQDVEVWANLALILWAAGLRVTAAWNVATETEAAGLKQGNYVKGTVLLVLRKQQSEATAYLDELYPEIEAEVRKQVESMRDLDDKEDPNFGDTDYLLAAYAAALKVLTSYKKIEDIDIDYELARAGISKEETPLVMLIKDAIKVAYDYLVPKGFDRYLWKSLTLEERFYIKGLDLEKNGIYQLSAYQELARGFGVKDYREFLASTHANKARLKTALEFGNRRLSGTDDFSKSTVRNVLAALYLSIQAENVQNGKNWLRNELPDYWNKRQLVVEILNFISTLDKYSNMSHWSSEARYARLLAELVRNDTV</sequence>
<gene>
    <name evidence="3" type="ORF">ENT72_01065</name>
    <name evidence="2" type="ORF">ENU12_08825</name>
</gene>
<reference evidence="3" key="1">
    <citation type="journal article" date="2020" name="mSystems">
        <title>Genome- and Community-Level Interaction Insights into Carbon Utilization and Element Cycling Functions of Hydrothermarchaeota in Hydrothermal Sediment.</title>
        <authorList>
            <person name="Zhou Z."/>
            <person name="Liu Y."/>
            <person name="Xu W."/>
            <person name="Pan J."/>
            <person name="Luo Z.H."/>
            <person name="Li M."/>
        </authorList>
    </citation>
    <scope>NUCLEOTIDE SEQUENCE [LARGE SCALE GENOMIC DNA]</scope>
    <source>
        <strain evidence="3">SpSt-604</strain>
        <strain evidence="2">SpSt-640</strain>
    </source>
</reference>
<dbReference type="InterPro" id="IPR009537">
    <property type="entry name" value="DUF1156"/>
</dbReference>
<evidence type="ECO:0000259" key="1">
    <source>
        <dbReference type="Pfam" id="PF06634"/>
    </source>
</evidence>
<feature type="domain" description="DUF1156" evidence="1">
    <location>
        <begin position="12"/>
        <end position="73"/>
    </location>
</feature>
<dbReference type="AlphaFoldDB" id="A0A7C4VVC9"/>
<comment type="caution">
    <text evidence="3">The sequence shown here is derived from an EMBL/GenBank/DDBJ whole genome shotgun (WGS) entry which is preliminary data.</text>
</comment>
<name>A0A7C4VVC9_FERPE</name>
<protein>
    <submittedName>
        <fullName evidence="3">DUF1156 domain-containing protein</fullName>
    </submittedName>
</protein>
<dbReference type="InterPro" id="IPR029063">
    <property type="entry name" value="SAM-dependent_MTases_sf"/>
</dbReference>
<evidence type="ECO:0000313" key="3">
    <source>
        <dbReference type="EMBL" id="HGU41507.1"/>
    </source>
</evidence>
<dbReference type="SUPFAM" id="SSF53335">
    <property type="entry name" value="S-adenosyl-L-methionine-dependent methyltransferases"/>
    <property type="match status" value="2"/>
</dbReference>
<dbReference type="Pfam" id="PF06634">
    <property type="entry name" value="DUF1156"/>
    <property type="match status" value="1"/>
</dbReference>
<dbReference type="Gene3D" id="3.40.50.150">
    <property type="entry name" value="Vaccinia Virus protein VP39"/>
    <property type="match status" value="1"/>
</dbReference>
<evidence type="ECO:0000313" key="2">
    <source>
        <dbReference type="EMBL" id="HGQ77979.1"/>
    </source>
</evidence>
<dbReference type="InterPro" id="IPR049953">
    <property type="entry name" value="Antiphage_assoc"/>
</dbReference>